<name>A0A9W6P7G7_9ACTN</name>
<dbReference type="Proteomes" id="UP001165092">
    <property type="component" value="Unassembled WGS sequence"/>
</dbReference>
<organism evidence="3 4">
    <name type="scientific">Nocardiopsis ansamitocini</name>
    <dbReference type="NCBI Taxonomy" id="1670832"/>
    <lineage>
        <taxon>Bacteria</taxon>
        <taxon>Bacillati</taxon>
        <taxon>Actinomycetota</taxon>
        <taxon>Actinomycetes</taxon>
        <taxon>Streptosporangiales</taxon>
        <taxon>Nocardiopsidaceae</taxon>
        <taxon>Nocardiopsis</taxon>
    </lineage>
</organism>
<keyword evidence="2" id="KW-1133">Transmembrane helix</keyword>
<evidence type="ECO:0000256" key="1">
    <source>
        <dbReference type="SAM" id="MobiDB-lite"/>
    </source>
</evidence>
<protein>
    <submittedName>
        <fullName evidence="3">Uncharacterized protein</fullName>
    </submittedName>
</protein>
<sequence length="249" mass="26135">MDHHPHHQNHGRAPHPTAVSVTALVVVFAVVACAGAVAAIYAIVASGGQGAVGESASAPVTPEPSQQEQPGQGGPDGLPRTPRLGIEVVQSGTTVGVAADAGSGDSRTSQVALERLPFELRVPDLDEETPVRICAWTDDSVFSLDSDTELEDVLCMAPGTGAADTEYSSGILFLGTDRHNHLVGTRLRDTPDGARAAYYDTVHDARDRAVPIADWEDDLYLAVVVDRDADEAIGNSEYEYLALGFPAAP</sequence>
<evidence type="ECO:0000256" key="2">
    <source>
        <dbReference type="SAM" id="Phobius"/>
    </source>
</evidence>
<feature type="region of interest" description="Disordered" evidence="1">
    <location>
        <begin position="51"/>
        <end position="83"/>
    </location>
</feature>
<feature type="transmembrane region" description="Helical" evidence="2">
    <location>
        <begin position="21"/>
        <end position="44"/>
    </location>
</feature>
<dbReference type="RefSeq" id="WP_285760008.1">
    <property type="nucleotide sequence ID" value="NZ_BSQG01000004.1"/>
</dbReference>
<accession>A0A9W6P7G7</accession>
<evidence type="ECO:0000313" key="3">
    <source>
        <dbReference type="EMBL" id="GLU48536.1"/>
    </source>
</evidence>
<keyword evidence="2" id="KW-0472">Membrane</keyword>
<dbReference type="EMBL" id="BSQG01000004">
    <property type="protein sequence ID" value="GLU48536.1"/>
    <property type="molecule type" value="Genomic_DNA"/>
</dbReference>
<evidence type="ECO:0000313" key="4">
    <source>
        <dbReference type="Proteomes" id="UP001165092"/>
    </source>
</evidence>
<keyword evidence="2" id="KW-0812">Transmembrane</keyword>
<dbReference type="AlphaFoldDB" id="A0A9W6P7G7"/>
<keyword evidence="4" id="KW-1185">Reference proteome</keyword>
<gene>
    <name evidence="3" type="ORF">Nans01_28870</name>
</gene>
<reference evidence="3" key="1">
    <citation type="submission" date="2023-02" db="EMBL/GenBank/DDBJ databases">
        <title>Nocardiopsis ansamitocini NBRC 112285.</title>
        <authorList>
            <person name="Ichikawa N."/>
            <person name="Sato H."/>
            <person name="Tonouchi N."/>
        </authorList>
    </citation>
    <scope>NUCLEOTIDE SEQUENCE</scope>
    <source>
        <strain evidence="3">NBRC 112285</strain>
    </source>
</reference>
<proteinExistence type="predicted"/>
<comment type="caution">
    <text evidence="3">The sequence shown here is derived from an EMBL/GenBank/DDBJ whole genome shotgun (WGS) entry which is preliminary data.</text>
</comment>